<feature type="compositionally biased region" description="Polar residues" evidence="1">
    <location>
        <begin position="1"/>
        <end position="18"/>
    </location>
</feature>
<evidence type="ECO:0000313" key="2">
    <source>
        <dbReference type="EMBL" id="KAK3595569.1"/>
    </source>
</evidence>
<dbReference type="Proteomes" id="UP001195483">
    <property type="component" value="Unassembled WGS sequence"/>
</dbReference>
<feature type="compositionally biased region" description="Basic residues" evidence="1">
    <location>
        <begin position="82"/>
        <end position="91"/>
    </location>
</feature>
<keyword evidence="3" id="KW-1185">Reference proteome</keyword>
<gene>
    <name evidence="2" type="ORF">CHS0354_009525</name>
</gene>
<organism evidence="2 3">
    <name type="scientific">Potamilus streckersoni</name>
    <dbReference type="NCBI Taxonomy" id="2493646"/>
    <lineage>
        <taxon>Eukaryota</taxon>
        <taxon>Metazoa</taxon>
        <taxon>Spiralia</taxon>
        <taxon>Lophotrochozoa</taxon>
        <taxon>Mollusca</taxon>
        <taxon>Bivalvia</taxon>
        <taxon>Autobranchia</taxon>
        <taxon>Heteroconchia</taxon>
        <taxon>Palaeoheterodonta</taxon>
        <taxon>Unionida</taxon>
        <taxon>Unionoidea</taxon>
        <taxon>Unionidae</taxon>
        <taxon>Ambleminae</taxon>
        <taxon>Lampsilini</taxon>
        <taxon>Potamilus</taxon>
    </lineage>
</organism>
<proteinExistence type="predicted"/>
<feature type="region of interest" description="Disordered" evidence="1">
    <location>
        <begin position="1"/>
        <end position="20"/>
    </location>
</feature>
<sequence length="146" mass="16319">MQQTNNTKGHILVTSNSNKTRKLPFVEMTTPPHKSARNQTEQSSKHNTNNNNIRNNNSNNMNTTSTTPQHVTRTTGEPHTITIHKRHKKHGKETTSTTPNIKIPGIVHLKTPPKNPRYYHQTKTTTTTTASFGNGTAGESKLTAWN</sequence>
<dbReference type="EMBL" id="JAEAOA010000613">
    <property type="protein sequence ID" value="KAK3595569.1"/>
    <property type="molecule type" value="Genomic_DNA"/>
</dbReference>
<feature type="compositionally biased region" description="Low complexity" evidence="1">
    <location>
        <begin position="47"/>
        <end position="67"/>
    </location>
</feature>
<reference evidence="2" key="1">
    <citation type="journal article" date="2021" name="Genome Biol. Evol.">
        <title>A High-Quality Reference Genome for a Parasitic Bivalve with Doubly Uniparental Inheritance (Bivalvia: Unionida).</title>
        <authorList>
            <person name="Smith C.H."/>
        </authorList>
    </citation>
    <scope>NUCLEOTIDE SEQUENCE</scope>
    <source>
        <strain evidence="2">CHS0354</strain>
    </source>
</reference>
<comment type="caution">
    <text evidence="2">The sequence shown here is derived from an EMBL/GenBank/DDBJ whole genome shotgun (WGS) entry which is preliminary data.</text>
</comment>
<reference evidence="2" key="3">
    <citation type="submission" date="2023-05" db="EMBL/GenBank/DDBJ databases">
        <authorList>
            <person name="Smith C.H."/>
        </authorList>
    </citation>
    <scope>NUCLEOTIDE SEQUENCE</scope>
    <source>
        <strain evidence="2">CHS0354</strain>
        <tissue evidence="2">Mantle</tissue>
    </source>
</reference>
<protein>
    <submittedName>
        <fullName evidence="2">Uncharacterized protein</fullName>
    </submittedName>
</protein>
<name>A0AAE0SPC0_9BIVA</name>
<reference evidence="2" key="2">
    <citation type="journal article" date="2021" name="Genome Biol. Evol.">
        <title>Developing a high-quality reference genome for a parasitic bivalve with doubly uniparental inheritance (Bivalvia: Unionida).</title>
        <authorList>
            <person name="Smith C.H."/>
        </authorList>
    </citation>
    <scope>NUCLEOTIDE SEQUENCE</scope>
    <source>
        <strain evidence="2">CHS0354</strain>
        <tissue evidence="2">Mantle</tissue>
    </source>
</reference>
<evidence type="ECO:0000313" key="3">
    <source>
        <dbReference type="Proteomes" id="UP001195483"/>
    </source>
</evidence>
<accession>A0AAE0SPC0</accession>
<feature type="region of interest" description="Disordered" evidence="1">
    <location>
        <begin position="29"/>
        <end position="146"/>
    </location>
</feature>
<feature type="compositionally biased region" description="Polar residues" evidence="1">
    <location>
        <begin position="68"/>
        <end position="77"/>
    </location>
</feature>
<evidence type="ECO:0000256" key="1">
    <source>
        <dbReference type="SAM" id="MobiDB-lite"/>
    </source>
</evidence>
<dbReference type="AlphaFoldDB" id="A0AAE0SPC0"/>
<feature type="compositionally biased region" description="Polar residues" evidence="1">
    <location>
        <begin position="37"/>
        <end position="46"/>
    </location>
</feature>